<sequence>MARCRLRAWLFHSRAWLFLSVIFPVVCAEKPAEPPSAGVASSSTAPAESSSSVLPGARYQNLSFLDSKAELSPETKAVLDSLLKADNDTLTASSKNETDRSQKSVPSGEGRSSAYSAEYDYGTPIYGPPPPSPSYAPPHVPPSSATPPFVPGWEDSAEHFYYNQQEEYDKARLKYRDAQVIKDKEEFDFIVVGCGCAGCPLASYLALKGEGRRVLVLERGLERTFEQAPMAMTVYGHGMAAADQSLSQPYSTRSGVRTHVPTVMGGGTSTDLAIYVEETENYFNYMNKRYPAYKFHWPTIQRAYRYIRRIIARRMPFDNYFGLRYQQALRWRGYKPVGGDIPAGYSSSLQMDKVWSSFTLFDMNEGGFRRASDVFIDELPDYAKRNIVVRTRHNVEWIEFDLDQSPPRARCVIYRPTAYEDIKPQGTSFASSLPSSSAHWGPWIGTFLAPKTVLLKSGELDASDVFFKKEAKFFRKVCVKDRRGSQIILSAGAINSAVILFRSGVGPVPQLKKINSPVIVEHPTLGQKFSDRVFIPVSGFMKHYADELTPVPFAPVRRLSGLDASSRTTPARSARGPRKGKQQEDDNRDSVEGKKFGGKARRAQREESDADADLSDQASQKEEGHERKISATHLRDELDDEDDDVEAPAEAGPSSPEQDDLEAGTSPARIFLPDLQKPISPELSGKFLDVYFPQKGRLDPPRVCQGLGLKRGGPPHGCDKENYSIGRRTLTCSLMVAEEMSGGRAQEGIIYASRFIFPPLFRNDPLIDAVFEILQACAEYKAPYGVAAFKPLCAIVMPITKCLRKAFASFYFTAEPKSRGSVRLAPNGMVEVNGAYLKDEQDLFDAVRGVSNLIMAMNGDAYKGVVQPAGSFSCPVTILNGLLDLILTIAGTTSIFVTRPGNFALIQKFLQDLLPPNNRRLRRLVAVGDHVKARRLQTADLGDLEEPADYIQEGMNEPNKFVLEDYSEHVVENVDEKKMEELGIKEKLKEAGFDFEAYRKHLDPNEEVDKDMVISDSASWFTSRRLQEQMKDPQLTEREKQTARRLMELQRQREQQYGTDTPVTPDAKPSSETSDVEPPTEGDGRDGTPESDSLAFEVSVEELEEAKALCKKPCDSSENKPCPAADVCCAAFNNALCIRTPDYIELERRLKQELLENSSVSAPLRQARKTDTSGDVRATTSRSEKTTVETEGFLGALPDGLPDLLSFVPSQDSMPPHPILYDKRPPYDFPTYLNPPKPEGFPDPDMFPSAPPPGTPPLDILPYTNNQWAATYPPRLPNPYKPKEVAKYALSYMSSVWHHCNTAPMGEVVNSDFEVIGTKGLSIIDGSVMNQLTRLNPLATLLMFGVYGGMKKLKNAGVKDVLPPLYPEH</sequence>
<evidence type="ECO:0000313" key="5">
    <source>
        <dbReference type="Proteomes" id="UP000221165"/>
    </source>
</evidence>
<proteinExistence type="predicted"/>
<dbReference type="VEuPathDB" id="ToxoDB:CSUI_000421"/>
<feature type="region of interest" description="Disordered" evidence="1">
    <location>
        <begin position="1051"/>
        <end position="1092"/>
    </location>
</feature>
<evidence type="ECO:0000256" key="2">
    <source>
        <dbReference type="SAM" id="SignalP"/>
    </source>
</evidence>
<dbReference type="Pfam" id="PF05199">
    <property type="entry name" value="GMC_oxred_C"/>
    <property type="match status" value="1"/>
</dbReference>
<dbReference type="GeneID" id="94423866"/>
<accession>A0A2C6KP11</accession>
<evidence type="ECO:0000259" key="3">
    <source>
        <dbReference type="Pfam" id="PF05199"/>
    </source>
</evidence>
<dbReference type="Gene3D" id="3.50.50.60">
    <property type="entry name" value="FAD/NAD(P)-binding domain"/>
    <property type="match status" value="3"/>
</dbReference>
<reference evidence="4 5" key="1">
    <citation type="journal article" date="2017" name="Int. J. Parasitol.">
        <title>The genome of the protozoan parasite Cystoisospora suis and a reverse vaccinology approach to identify vaccine candidates.</title>
        <authorList>
            <person name="Palmieri N."/>
            <person name="Shrestha A."/>
            <person name="Ruttkowski B."/>
            <person name="Beck T."/>
            <person name="Vogl C."/>
            <person name="Tomley F."/>
            <person name="Blake D.P."/>
            <person name="Joachim A."/>
        </authorList>
    </citation>
    <scope>NUCLEOTIDE SEQUENCE [LARGE SCALE GENOMIC DNA]</scope>
    <source>
        <strain evidence="4 5">Wien I</strain>
    </source>
</reference>
<name>A0A2C6KP11_9APIC</name>
<dbReference type="SUPFAM" id="SSF51905">
    <property type="entry name" value="FAD/NAD(P)-binding domain"/>
    <property type="match status" value="1"/>
</dbReference>
<dbReference type="RefSeq" id="XP_067927377.1">
    <property type="nucleotide sequence ID" value="XM_068060655.1"/>
</dbReference>
<keyword evidence="5" id="KW-1185">Reference proteome</keyword>
<dbReference type="InterPro" id="IPR051871">
    <property type="entry name" value="GMC_Oxidoreductase-Related"/>
</dbReference>
<feature type="signal peptide" evidence="2">
    <location>
        <begin position="1"/>
        <end position="28"/>
    </location>
</feature>
<dbReference type="PANTHER" id="PTHR45968:SF3">
    <property type="entry name" value="OS04G0573100 PROTEIN"/>
    <property type="match status" value="1"/>
</dbReference>
<feature type="chain" id="PRO_5012338324" evidence="2">
    <location>
        <begin position="29"/>
        <end position="1369"/>
    </location>
</feature>
<comment type="caution">
    <text evidence="4">The sequence shown here is derived from an EMBL/GenBank/DDBJ whole genome shotgun (WGS) entry which is preliminary data.</text>
</comment>
<feature type="compositionally biased region" description="Pro residues" evidence="1">
    <location>
        <begin position="126"/>
        <end position="149"/>
    </location>
</feature>
<dbReference type="SUPFAM" id="SSF54373">
    <property type="entry name" value="FAD-linked reductases, C-terminal domain"/>
    <property type="match status" value="1"/>
</dbReference>
<feature type="compositionally biased region" description="Basic and acidic residues" evidence="1">
    <location>
        <begin position="619"/>
        <end position="636"/>
    </location>
</feature>
<gene>
    <name evidence="4" type="ORF">CSUI_000421</name>
</gene>
<keyword evidence="2" id="KW-0732">Signal</keyword>
<evidence type="ECO:0000313" key="4">
    <source>
        <dbReference type="EMBL" id="PHJ25731.1"/>
    </source>
</evidence>
<dbReference type="PANTHER" id="PTHR45968">
    <property type="entry name" value="OSJNBA0019K04.7 PROTEIN"/>
    <property type="match status" value="1"/>
</dbReference>
<feature type="region of interest" description="Disordered" evidence="1">
    <location>
        <begin position="90"/>
        <end position="149"/>
    </location>
</feature>
<dbReference type="Gene3D" id="3.30.410.40">
    <property type="match status" value="1"/>
</dbReference>
<evidence type="ECO:0000256" key="1">
    <source>
        <dbReference type="SAM" id="MobiDB-lite"/>
    </source>
</evidence>
<feature type="region of interest" description="Disordered" evidence="1">
    <location>
        <begin position="1163"/>
        <end position="1187"/>
    </location>
</feature>
<feature type="region of interest" description="Disordered" evidence="1">
    <location>
        <begin position="562"/>
        <end position="663"/>
    </location>
</feature>
<dbReference type="InterPro" id="IPR036188">
    <property type="entry name" value="FAD/NAD-bd_sf"/>
</dbReference>
<feature type="domain" description="Glucose-methanol-choline oxidoreductase C-terminal" evidence="3">
    <location>
        <begin position="1282"/>
        <end position="1345"/>
    </location>
</feature>
<dbReference type="Proteomes" id="UP000221165">
    <property type="component" value="Unassembled WGS sequence"/>
</dbReference>
<feature type="compositionally biased region" description="Basic and acidic residues" evidence="1">
    <location>
        <begin position="581"/>
        <end position="595"/>
    </location>
</feature>
<dbReference type="OrthoDB" id="269227at2759"/>
<protein>
    <submittedName>
        <fullName evidence="4">Oxidoreductase</fullName>
    </submittedName>
</protein>
<dbReference type="GO" id="GO:0016614">
    <property type="term" value="F:oxidoreductase activity, acting on CH-OH group of donors"/>
    <property type="evidence" value="ECO:0007669"/>
    <property type="project" value="InterPro"/>
</dbReference>
<organism evidence="4 5">
    <name type="scientific">Cystoisospora suis</name>
    <dbReference type="NCBI Taxonomy" id="483139"/>
    <lineage>
        <taxon>Eukaryota</taxon>
        <taxon>Sar</taxon>
        <taxon>Alveolata</taxon>
        <taxon>Apicomplexa</taxon>
        <taxon>Conoidasida</taxon>
        <taxon>Coccidia</taxon>
        <taxon>Eucoccidiorida</taxon>
        <taxon>Eimeriorina</taxon>
        <taxon>Sarcocystidae</taxon>
        <taxon>Cystoisospora</taxon>
    </lineage>
</organism>
<dbReference type="EMBL" id="MIGC01000174">
    <property type="protein sequence ID" value="PHJ25731.1"/>
    <property type="molecule type" value="Genomic_DNA"/>
</dbReference>
<dbReference type="InterPro" id="IPR007867">
    <property type="entry name" value="GMC_OxRtase_C"/>
</dbReference>
<feature type="compositionally biased region" description="Acidic residues" evidence="1">
    <location>
        <begin position="637"/>
        <end position="647"/>
    </location>
</feature>